<evidence type="ECO:0000313" key="2">
    <source>
        <dbReference type="EMBL" id="QCE04593.1"/>
    </source>
</evidence>
<reference evidence="2 3" key="1">
    <citation type="submission" date="2019-04" db="EMBL/GenBank/DDBJ databases">
        <title>An improved genome assembly and genetic linkage map for asparagus bean, Vigna unguiculata ssp. sesquipedialis.</title>
        <authorList>
            <person name="Xia Q."/>
            <person name="Zhang R."/>
            <person name="Dong Y."/>
        </authorList>
    </citation>
    <scope>NUCLEOTIDE SEQUENCE [LARGE SCALE GENOMIC DNA]</scope>
    <source>
        <tissue evidence="2">Leaf</tissue>
    </source>
</reference>
<organism evidence="2 3">
    <name type="scientific">Vigna unguiculata</name>
    <name type="common">Cowpea</name>
    <dbReference type="NCBI Taxonomy" id="3917"/>
    <lineage>
        <taxon>Eukaryota</taxon>
        <taxon>Viridiplantae</taxon>
        <taxon>Streptophyta</taxon>
        <taxon>Embryophyta</taxon>
        <taxon>Tracheophyta</taxon>
        <taxon>Spermatophyta</taxon>
        <taxon>Magnoliopsida</taxon>
        <taxon>eudicotyledons</taxon>
        <taxon>Gunneridae</taxon>
        <taxon>Pentapetalae</taxon>
        <taxon>rosids</taxon>
        <taxon>fabids</taxon>
        <taxon>Fabales</taxon>
        <taxon>Fabaceae</taxon>
        <taxon>Papilionoideae</taxon>
        <taxon>50 kb inversion clade</taxon>
        <taxon>NPAAA clade</taxon>
        <taxon>indigoferoid/millettioid clade</taxon>
        <taxon>Phaseoleae</taxon>
        <taxon>Vigna</taxon>
    </lineage>
</organism>
<keyword evidence="1" id="KW-0732">Signal</keyword>
<sequence length="200" mass="22306">MMKDAFAVVVVPGFVLCELGPASGAPNSARSSTRGSNFLKFSSFFAHSRCSKLCKVIHTWFKFLKVFLVLCTFQALRLSPCIGAIPSPSVITLSGVSFCAPPFFTYRGNVARLPLLSSRRGYPEQQQQPLLVVKVELDEYEDGKVALCLSNLIASLSHSHNLIITNFLIIFHSHNISIQCVQNILRGHPHQVPLRHRRRM</sequence>
<accession>A0A4D6MT55</accession>
<feature type="signal peptide" evidence="1">
    <location>
        <begin position="1"/>
        <end position="24"/>
    </location>
</feature>
<evidence type="ECO:0000256" key="1">
    <source>
        <dbReference type="SAM" id="SignalP"/>
    </source>
</evidence>
<protein>
    <submittedName>
        <fullName evidence="2">Uncharacterized protein</fullName>
    </submittedName>
</protein>
<proteinExistence type="predicted"/>
<keyword evidence="3" id="KW-1185">Reference proteome</keyword>
<feature type="chain" id="PRO_5020035912" evidence="1">
    <location>
        <begin position="25"/>
        <end position="200"/>
    </location>
</feature>
<gene>
    <name evidence="2" type="ORF">DEO72_LG8g2629</name>
</gene>
<dbReference type="AlphaFoldDB" id="A0A4D6MT55"/>
<name>A0A4D6MT55_VIGUN</name>
<dbReference type="Proteomes" id="UP000501690">
    <property type="component" value="Linkage Group LG8"/>
</dbReference>
<dbReference type="EMBL" id="CP039352">
    <property type="protein sequence ID" value="QCE04593.1"/>
    <property type="molecule type" value="Genomic_DNA"/>
</dbReference>
<evidence type="ECO:0000313" key="3">
    <source>
        <dbReference type="Proteomes" id="UP000501690"/>
    </source>
</evidence>